<dbReference type="GO" id="GO:0046820">
    <property type="term" value="F:4-amino-4-deoxychorismate synthase activity"/>
    <property type="evidence" value="ECO:0007669"/>
    <property type="project" value="UniProtKB-EC"/>
</dbReference>
<dbReference type="PANTHER" id="PTHR11236:SF50">
    <property type="entry name" value="AMINODEOXYCHORISMATE SYNTHASE COMPONENT 1"/>
    <property type="match status" value="1"/>
</dbReference>
<dbReference type="InterPro" id="IPR015890">
    <property type="entry name" value="Chorismate_C"/>
</dbReference>
<dbReference type="PRINTS" id="PR00095">
    <property type="entry name" value="ANTSNTHASEI"/>
</dbReference>
<dbReference type="EMBL" id="DNAA01000055">
    <property type="protein sequence ID" value="HBA08538.1"/>
    <property type="molecule type" value="Genomic_DNA"/>
</dbReference>
<gene>
    <name evidence="5" type="primary">pabB</name>
    <name evidence="5" type="ORF">DCW48_02365</name>
</gene>
<dbReference type="Gene3D" id="3.60.120.10">
    <property type="entry name" value="Anthranilate synthase"/>
    <property type="match status" value="1"/>
</dbReference>
<organism evidence="5 6">
    <name type="scientific">Methylotenera mobilis</name>
    <dbReference type="NCBI Taxonomy" id="359408"/>
    <lineage>
        <taxon>Bacteria</taxon>
        <taxon>Pseudomonadati</taxon>
        <taxon>Pseudomonadota</taxon>
        <taxon>Betaproteobacteria</taxon>
        <taxon>Nitrosomonadales</taxon>
        <taxon>Methylophilaceae</taxon>
        <taxon>Methylotenera</taxon>
    </lineage>
</organism>
<dbReference type="GO" id="GO:0000162">
    <property type="term" value="P:L-tryptophan biosynthetic process"/>
    <property type="evidence" value="ECO:0007669"/>
    <property type="project" value="TreeGrafter"/>
</dbReference>
<dbReference type="InterPro" id="IPR006805">
    <property type="entry name" value="Anth_synth_I_N"/>
</dbReference>
<dbReference type="Pfam" id="PF00425">
    <property type="entry name" value="Chorismate_bind"/>
    <property type="match status" value="1"/>
</dbReference>
<evidence type="ECO:0000256" key="1">
    <source>
        <dbReference type="ARBA" id="ARBA00013139"/>
    </source>
</evidence>
<dbReference type="Pfam" id="PF04715">
    <property type="entry name" value="Anth_synt_I_N"/>
    <property type="match status" value="1"/>
</dbReference>
<evidence type="ECO:0000259" key="3">
    <source>
        <dbReference type="Pfam" id="PF00425"/>
    </source>
</evidence>
<dbReference type="STRING" id="1132855.GCA_000384255_01255"/>
<dbReference type="EC" id="2.6.1.85" evidence="1"/>
<proteinExistence type="predicted"/>
<dbReference type="NCBIfam" id="TIGR00553">
    <property type="entry name" value="pabB"/>
    <property type="match status" value="1"/>
</dbReference>
<feature type="domain" description="Anthranilate synthase component I N-terminal" evidence="4">
    <location>
        <begin position="15"/>
        <end position="155"/>
    </location>
</feature>
<evidence type="ECO:0000313" key="6">
    <source>
        <dbReference type="Proteomes" id="UP000264313"/>
    </source>
</evidence>
<sequence length="475" mass="52870">MSFLQYQLQYQADSAHYFARIAHMPWAMFLDSGQLQNPLTGRAGSQYGHYDILVAKPFMTFSTNAQHTEVVKHNQKYISVEDPFKLVNEALATLRATKSKWPFTGGAVGYFGYDLARRLEKLESTSADDGLVPQMQIGIYDWAVVVDHRNKTAYLVSNGFDFQTHDEWLSLCALFDSTNDLVAVQPAQFEVTSAVHSNMDKSAYAASFNAIQTYIHEGDCYQVNLAQRFSATARGDAWTFYQKLRAVSPAPFMAYMNFGDMHVISGSPERFLQVVDGHVETRPIKGTRPRADDAQLDAQYAKELQESLKDRAENLMIVDLLRNDISKNCVTGSVKANKLFQLQSFANVHHLVSIVTGELQADKTAIDLLRGCFPGGSITGAPKLRSMQIIEELEPHRRGVYCGAIGYIGFDGNMDTNIAIRTAVYLANKNGDGEISFYAGGGIVADSEVEKEYVETWDKASSMLKVMACFSHKAD</sequence>
<dbReference type="InterPro" id="IPR005802">
    <property type="entry name" value="ADC_synth_comp_1"/>
</dbReference>
<feature type="domain" description="Chorismate-utilising enzyme C-terminal" evidence="3">
    <location>
        <begin position="201"/>
        <end position="459"/>
    </location>
</feature>
<evidence type="ECO:0000313" key="5">
    <source>
        <dbReference type="EMBL" id="HBA08538.1"/>
    </source>
</evidence>
<name>A0A351R917_9PROT</name>
<evidence type="ECO:0000256" key="2">
    <source>
        <dbReference type="ARBA" id="ARBA00022679"/>
    </source>
</evidence>
<dbReference type="AlphaFoldDB" id="A0A351R917"/>
<comment type="caution">
    <text evidence="5">The sequence shown here is derived from an EMBL/GenBank/DDBJ whole genome shotgun (WGS) entry which is preliminary data.</text>
</comment>
<reference evidence="5 6" key="1">
    <citation type="journal article" date="2018" name="Nat. Biotechnol.">
        <title>A standardized bacterial taxonomy based on genome phylogeny substantially revises the tree of life.</title>
        <authorList>
            <person name="Parks D.H."/>
            <person name="Chuvochina M."/>
            <person name="Waite D.W."/>
            <person name="Rinke C."/>
            <person name="Skarshewski A."/>
            <person name="Chaumeil P.A."/>
            <person name="Hugenholtz P."/>
        </authorList>
    </citation>
    <scope>NUCLEOTIDE SEQUENCE [LARGE SCALE GENOMIC DNA]</scope>
    <source>
        <strain evidence="5">UBA9958</strain>
    </source>
</reference>
<keyword evidence="2" id="KW-0808">Transferase</keyword>
<dbReference type="InterPro" id="IPR005801">
    <property type="entry name" value="ADC_synthase"/>
</dbReference>
<evidence type="ECO:0000259" key="4">
    <source>
        <dbReference type="Pfam" id="PF04715"/>
    </source>
</evidence>
<protein>
    <recommendedName>
        <fullName evidence="1">aminodeoxychorismate synthase</fullName>
        <ecNumber evidence="1">2.6.1.85</ecNumber>
    </recommendedName>
</protein>
<dbReference type="PANTHER" id="PTHR11236">
    <property type="entry name" value="AMINOBENZOATE/ANTHRANILATE SYNTHASE"/>
    <property type="match status" value="1"/>
</dbReference>
<dbReference type="GO" id="GO:0009396">
    <property type="term" value="P:folic acid-containing compound biosynthetic process"/>
    <property type="evidence" value="ECO:0007669"/>
    <property type="project" value="InterPro"/>
</dbReference>
<accession>A0A351R917</accession>
<dbReference type="InterPro" id="IPR019999">
    <property type="entry name" value="Anth_synth_I-like"/>
</dbReference>
<dbReference type="Proteomes" id="UP000264313">
    <property type="component" value="Unassembled WGS sequence"/>
</dbReference>
<dbReference type="SUPFAM" id="SSF56322">
    <property type="entry name" value="ADC synthase"/>
    <property type="match status" value="1"/>
</dbReference>